<evidence type="ECO:0000256" key="2">
    <source>
        <dbReference type="ARBA" id="ARBA00022679"/>
    </source>
</evidence>
<evidence type="ECO:0000313" key="4">
    <source>
        <dbReference type="EnsemblMetazoa" id="Aqu2.1.38403_001"/>
    </source>
</evidence>
<evidence type="ECO:0000256" key="1">
    <source>
        <dbReference type="ARBA" id="ARBA00022603"/>
    </source>
</evidence>
<dbReference type="GO" id="GO:0008119">
    <property type="term" value="F:thiopurine S-methyltransferase activity"/>
    <property type="evidence" value="ECO:0007669"/>
    <property type="project" value="TreeGrafter"/>
</dbReference>
<dbReference type="InterPro" id="IPR008854">
    <property type="entry name" value="TPMT"/>
</dbReference>
<proteinExistence type="predicted"/>
<dbReference type="STRING" id="400682.A0A1X7VEH5"/>
<reference evidence="4" key="1">
    <citation type="submission" date="2017-05" db="UniProtKB">
        <authorList>
            <consortium name="EnsemblMetazoa"/>
        </authorList>
    </citation>
    <scope>IDENTIFICATION</scope>
</reference>
<evidence type="ECO:0000256" key="3">
    <source>
        <dbReference type="ARBA" id="ARBA00022691"/>
    </source>
</evidence>
<dbReference type="InterPro" id="IPR029063">
    <property type="entry name" value="SAM-dependent_MTases_sf"/>
</dbReference>
<dbReference type="PANTHER" id="PTHR10259:SF11">
    <property type="entry name" value="THIOPURINE S-METHYLTRANSFERASE"/>
    <property type="match status" value="1"/>
</dbReference>
<keyword evidence="1" id="KW-0489">Methyltransferase</keyword>
<name>A0A1X7VEH5_AMPQE</name>
<accession>A0A1X7VEH5</accession>
<keyword evidence="2" id="KW-0808">Transferase</keyword>
<dbReference type="PANTHER" id="PTHR10259">
    <property type="entry name" value="THIOPURINE S-METHYLTRANSFERASE"/>
    <property type="match status" value="1"/>
</dbReference>
<dbReference type="AlphaFoldDB" id="A0A1X7VEH5"/>
<dbReference type="PROSITE" id="PS51585">
    <property type="entry name" value="SAM_MT_TPMT"/>
    <property type="match status" value="1"/>
</dbReference>
<organism evidence="4">
    <name type="scientific">Amphimedon queenslandica</name>
    <name type="common">Sponge</name>
    <dbReference type="NCBI Taxonomy" id="400682"/>
    <lineage>
        <taxon>Eukaryota</taxon>
        <taxon>Metazoa</taxon>
        <taxon>Porifera</taxon>
        <taxon>Demospongiae</taxon>
        <taxon>Heteroscleromorpha</taxon>
        <taxon>Haplosclerida</taxon>
        <taxon>Niphatidae</taxon>
        <taxon>Amphimedon</taxon>
    </lineage>
</organism>
<dbReference type="SUPFAM" id="SSF53335">
    <property type="entry name" value="S-adenosyl-L-methionine-dependent methyltransferases"/>
    <property type="match status" value="1"/>
</dbReference>
<dbReference type="Gene3D" id="3.40.50.150">
    <property type="entry name" value="Vaccinia Virus protein VP39"/>
    <property type="match status" value="1"/>
</dbReference>
<dbReference type="OrthoDB" id="276151at2759"/>
<dbReference type="GO" id="GO:0032259">
    <property type="term" value="P:methylation"/>
    <property type="evidence" value="ECO:0007669"/>
    <property type="project" value="UniProtKB-KW"/>
</dbReference>
<evidence type="ECO:0008006" key="5">
    <source>
        <dbReference type="Google" id="ProtNLM"/>
    </source>
</evidence>
<sequence length="202" mass="23468">MTTDIKYWKKKWEEDGGIQCGHIDYVETILKSLDMKWLAAQKGHNVVGIDIVDLSAQQFFAENNVPFNKYTIDDDFFVYESTENAIKIKFFVGDIFDVSAQSAGYFDAVWDCNALVAIKPPDRNKYICKIDSLLKPSGCILLSTYEYDPTLHNTDPYPMTPDDIKLLFSSFYVQLVETMDASEYFNFKFPWSKRHVFQIKRK</sequence>
<dbReference type="Pfam" id="PF05724">
    <property type="entry name" value="TPMT"/>
    <property type="match status" value="1"/>
</dbReference>
<dbReference type="InParanoid" id="A0A1X7VEH5"/>
<protein>
    <recommendedName>
        <fullName evidence="5">Methyltransferase domain-containing protein</fullName>
    </recommendedName>
</protein>
<dbReference type="EnsemblMetazoa" id="Aqu2.1.38403_001">
    <property type="protein sequence ID" value="Aqu2.1.38403_001"/>
    <property type="gene ID" value="Aqu2.1.38403"/>
</dbReference>
<keyword evidence="3" id="KW-0949">S-adenosyl-L-methionine</keyword>